<dbReference type="InterPro" id="IPR011991">
    <property type="entry name" value="ArsR-like_HTH"/>
</dbReference>
<feature type="compositionally biased region" description="Polar residues" evidence="1">
    <location>
        <begin position="12"/>
        <end position="22"/>
    </location>
</feature>
<dbReference type="InterPro" id="IPR000835">
    <property type="entry name" value="HTH_MarR-typ"/>
</dbReference>
<dbReference type="InterPro" id="IPR036390">
    <property type="entry name" value="WH_DNA-bd_sf"/>
</dbReference>
<evidence type="ECO:0000313" key="4">
    <source>
        <dbReference type="Proteomes" id="UP000199214"/>
    </source>
</evidence>
<reference evidence="4" key="1">
    <citation type="submission" date="2016-10" db="EMBL/GenBank/DDBJ databases">
        <authorList>
            <person name="Varghese N."/>
            <person name="Submissions S."/>
        </authorList>
    </citation>
    <scope>NUCLEOTIDE SEQUENCE [LARGE SCALE GENOMIC DNA]</scope>
    <source>
        <strain evidence="4">JS21-1</strain>
    </source>
</reference>
<dbReference type="SUPFAM" id="SSF46785">
    <property type="entry name" value="Winged helix' DNA-binding domain"/>
    <property type="match status" value="1"/>
</dbReference>
<feature type="region of interest" description="Disordered" evidence="1">
    <location>
        <begin position="1"/>
        <end position="22"/>
    </location>
</feature>
<dbReference type="AlphaFoldDB" id="A0A1H7FTF8"/>
<protein>
    <submittedName>
        <fullName evidence="3">MarR family protein</fullName>
    </submittedName>
</protein>
<keyword evidence="4" id="KW-1185">Reference proteome</keyword>
<dbReference type="PANTHER" id="PTHR33164:SF43">
    <property type="entry name" value="HTH-TYPE TRANSCRIPTIONAL REPRESSOR YETL"/>
    <property type="match status" value="1"/>
</dbReference>
<evidence type="ECO:0000259" key="2">
    <source>
        <dbReference type="PROSITE" id="PS50995"/>
    </source>
</evidence>
<dbReference type="InterPro" id="IPR039422">
    <property type="entry name" value="MarR/SlyA-like"/>
</dbReference>
<dbReference type="PROSITE" id="PS50995">
    <property type="entry name" value="HTH_MARR_2"/>
    <property type="match status" value="1"/>
</dbReference>
<feature type="domain" description="HTH marR-type" evidence="2">
    <location>
        <begin position="1"/>
        <end position="152"/>
    </location>
</feature>
<dbReference type="GO" id="GO:0006950">
    <property type="term" value="P:response to stress"/>
    <property type="evidence" value="ECO:0007669"/>
    <property type="project" value="TreeGrafter"/>
</dbReference>
<dbReference type="InterPro" id="IPR036388">
    <property type="entry name" value="WH-like_DNA-bd_sf"/>
</dbReference>
<dbReference type="EMBL" id="FNZZ01000001">
    <property type="protein sequence ID" value="SEK27782.1"/>
    <property type="molecule type" value="Genomic_DNA"/>
</dbReference>
<dbReference type="CDD" id="cd00090">
    <property type="entry name" value="HTH_ARSR"/>
    <property type="match status" value="1"/>
</dbReference>
<organism evidence="3 4">
    <name type="scientific">Sphingomonas palmae</name>
    <dbReference type="NCBI Taxonomy" id="1855283"/>
    <lineage>
        <taxon>Bacteria</taxon>
        <taxon>Pseudomonadati</taxon>
        <taxon>Pseudomonadota</taxon>
        <taxon>Alphaproteobacteria</taxon>
        <taxon>Sphingomonadales</taxon>
        <taxon>Sphingomonadaceae</taxon>
        <taxon>Sphingomonas</taxon>
    </lineage>
</organism>
<dbReference type="STRING" id="1855283.SAMN05216382_0100"/>
<proteinExistence type="predicted"/>
<dbReference type="Proteomes" id="UP000199214">
    <property type="component" value="Unassembled WGS sequence"/>
</dbReference>
<dbReference type="PANTHER" id="PTHR33164">
    <property type="entry name" value="TRANSCRIPTIONAL REGULATOR, MARR FAMILY"/>
    <property type="match status" value="1"/>
</dbReference>
<dbReference type="Gene3D" id="1.10.10.10">
    <property type="entry name" value="Winged helix-like DNA-binding domain superfamily/Winged helix DNA-binding domain"/>
    <property type="match status" value="1"/>
</dbReference>
<accession>A0A1H7FTF8</accession>
<gene>
    <name evidence="3" type="ORF">SAMN05216382_0100</name>
</gene>
<dbReference type="GO" id="GO:0003700">
    <property type="term" value="F:DNA-binding transcription factor activity"/>
    <property type="evidence" value="ECO:0007669"/>
    <property type="project" value="InterPro"/>
</dbReference>
<dbReference type="Pfam" id="PF12802">
    <property type="entry name" value="MarR_2"/>
    <property type="match status" value="1"/>
</dbReference>
<dbReference type="SMART" id="SM00347">
    <property type="entry name" value="HTH_MARR"/>
    <property type="match status" value="1"/>
</dbReference>
<sequence length="152" mass="16821">MTLLKPVRGQDVKQSNRTGTTFRDANNRDEAVAGLIQPELGQWMNALVDYVRSGEPDLTNRQMALLLVVYLRPGPHTVRGLARALNVSKPVVTRALNRLGTLGYLRRQRDDSDKRNIFVARTSEGADFLEEFGQFIGDGDSHATSVRAAVNA</sequence>
<evidence type="ECO:0000313" key="3">
    <source>
        <dbReference type="EMBL" id="SEK27782.1"/>
    </source>
</evidence>
<evidence type="ECO:0000256" key="1">
    <source>
        <dbReference type="SAM" id="MobiDB-lite"/>
    </source>
</evidence>
<name>A0A1H7FTF8_9SPHN</name>